<keyword evidence="5" id="KW-1185">Reference proteome</keyword>
<protein>
    <submittedName>
        <fullName evidence="4">Membrane protein</fullName>
    </submittedName>
</protein>
<dbReference type="PANTHER" id="PTHR37313">
    <property type="entry name" value="UPF0749 PROTEIN RV1825"/>
    <property type="match status" value="1"/>
</dbReference>
<dbReference type="GO" id="GO:0005886">
    <property type="term" value="C:plasma membrane"/>
    <property type="evidence" value="ECO:0007669"/>
    <property type="project" value="TreeGrafter"/>
</dbReference>
<feature type="compositionally biased region" description="Basic and acidic residues" evidence="3">
    <location>
        <begin position="214"/>
        <end position="226"/>
    </location>
</feature>
<dbReference type="EMBL" id="AWSA01000055">
    <property type="protein sequence ID" value="EWT00093.1"/>
    <property type="molecule type" value="Genomic_DNA"/>
</dbReference>
<feature type="region of interest" description="Disordered" evidence="3">
    <location>
        <begin position="1"/>
        <end position="226"/>
    </location>
</feature>
<feature type="compositionally biased region" description="Low complexity" evidence="3">
    <location>
        <begin position="114"/>
        <end position="127"/>
    </location>
</feature>
<evidence type="ECO:0000313" key="5">
    <source>
        <dbReference type="Proteomes" id="UP000019489"/>
    </source>
</evidence>
<dbReference type="PANTHER" id="PTHR37313:SF2">
    <property type="entry name" value="UPF0749 PROTEIN YLXX"/>
    <property type="match status" value="1"/>
</dbReference>
<accession>W9G5N5</accession>
<keyword evidence="2" id="KW-0175">Coiled coil</keyword>
<proteinExistence type="inferred from homology"/>
<feature type="compositionally biased region" description="Basic and acidic residues" evidence="3">
    <location>
        <begin position="163"/>
        <end position="177"/>
    </location>
</feature>
<dbReference type="Proteomes" id="UP000019489">
    <property type="component" value="Unassembled WGS sequence"/>
</dbReference>
<dbReference type="AlphaFoldDB" id="W9G5N5"/>
<dbReference type="Pfam" id="PF05949">
    <property type="entry name" value="DUF881"/>
    <property type="match status" value="1"/>
</dbReference>
<dbReference type="eggNOG" id="COG3879">
    <property type="taxonomic scope" value="Bacteria"/>
</dbReference>
<dbReference type="InterPro" id="IPR010273">
    <property type="entry name" value="DUF881"/>
</dbReference>
<dbReference type="STRING" id="1386089.N865_18240"/>
<evidence type="ECO:0000313" key="4">
    <source>
        <dbReference type="EMBL" id="EWT00093.1"/>
    </source>
</evidence>
<feature type="coiled-coil region" evidence="2">
    <location>
        <begin position="286"/>
        <end position="313"/>
    </location>
</feature>
<comment type="caution">
    <text evidence="4">The sequence shown here is derived from an EMBL/GenBank/DDBJ whole genome shotgun (WGS) entry which is preliminary data.</text>
</comment>
<evidence type="ECO:0000256" key="3">
    <source>
        <dbReference type="SAM" id="MobiDB-lite"/>
    </source>
</evidence>
<comment type="similarity">
    <text evidence="1">Belongs to the UPF0749 family.</text>
</comment>
<dbReference type="PATRIC" id="fig|1386089.3.peg.3679"/>
<sequence length="465" mass="47456">MVAPDSALEPGSSIAAAAEPAAVEPAEVDPGQGADEREPDADEDRPLPSEPGAQQLETVGSDEPLPGLPEEPESGSPEEDPEPVAPAAEGPEPVANAEVSEPVAPAAEEPEPVAPVEAPVPQSEPAVSHVAEPVTLEESEPGVPSAAVTPTVETQDSEAQDTGAHDTVAHDTEKEITPAEAEPTTEPTTAPSAADEAGTAAYDATSGGVAPEPAEGHDEADAERGPVEGRAAWRRLLLMGKPRSTKANLLGALLAVALGIGIGTQVQLTNQRGLSELSQSDLVRVLDDISLRSSRLDDQIRELEATRDRLKNGTGSTAEALAQAQKRVDTLGILAGTVGAQGPGIALTISDPAKKVTGPLVLDLIQELRDAGAEAIDVGGVRVVGSSFVGDSDGTIIIDGTEISRPLMIKAIGDPKTLSSAMTIPGGIVETVRQKGARATVTELGSTEIRSLHSAPEPTNATPSP</sequence>
<feature type="compositionally biased region" description="Low complexity" evidence="3">
    <location>
        <begin position="178"/>
        <end position="205"/>
    </location>
</feature>
<evidence type="ECO:0000256" key="2">
    <source>
        <dbReference type="SAM" id="Coils"/>
    </source>
</evidence>
<feature type="compositionally biased region" description="Acidic residues" evidence="3">
    <location>
        <begin position="70"/>
        <end position="82"/>
    </location>
</feature>
<dbReference type="Gene3D" id="3.30.70.1880">
    <property type="entry name" value="Protein of unknown function DUF881"/>
    <property type="match status" value="1"/>
</dbReference>
<feature type="compositionally biased region" description="Low complexity" evidence="3">
    <location>
        <begin position="85"/>
        <end position="107"/>
    </location>
</feature>
<gene>
    <name evidence="4" type="ORF">N865_18240</name>
</gene>
<feature type="compositionally biased region" description="Low complexity" evidence="3">
    <location>
        <begin position="15"/>
        <end position="25"/>
    </location>
</feature>
<evidence type="ECO:0000256" key="1">
    <source>
        <dbReference type="ARBA" id="ARBA00009108"/>
    </source>
</evidence>
<organism evidence="4 5">
    <name type="scientific">Intrasporangium oryzae NRRL B-24470</name>
    <dbReference type="NCBI Taxonomy" id="1386089"/>
    <lineage>
        <taxon>Bacteria</taxon>
        <taxon>Bacillati</taxon>
        <taxon>Actinomycetota</taxon>
        <taxon>Actinomycetes</taxon>
        <taxon>Micrococcales</taxon>
        <taxon>Intrasporangiaceae</taxon>
        <taxon>Intrasporangium</taxon>
    </lineage>
</organism>
<name>W9G5N5_9MICO</name>
<reference evidence="4 5" key="1">
    <citation type="submission" date="2013-08" db="EMBL/GenBank/DDBJ databases">
        <title>Intrasporangium oryzae NRRL B-24470.</title>
        <authorList>
            <person name="Liu H."/>
            <person name="Wang G."/>
        </authorList>
    </citation>
    <scope>NUCLEOTIDE SEQUENCE [LARGE SCALE GENOMIC DNA]</scope>
    <source>
        <strain evidence="4 5">NRRL B-24470</strain>
    </source>
</reference>
<feature type="region of interest" description="Disordered" evidence="3">
    <location>
        <begin position="446"/>
        <end position="465"/>
    </location>
</feature>